<dbReference type="EMBL" id="JAWHQM010000002">
    <property type="protein sequence ID" value="KAK5624874.1"/>
    <property type="molecule type" value="Genomic_DNA"/>
</dbReference>
<feature type="region of interest" description="Disordered" evidence="1">
    <location>
        <begin position="193"/>
        <end position="231"/>
    </location>
</feature>
<reference evidence="2 3" key="1">
    <citation type="submission" date="2023-10" db="EMBL/GenBank/DDBJ databases">
        <title>Draft genome sequence of Xylaria bambusicola isolate GMP-LS, the root and basal stem rot pathogen of sugarcane in Indonesia.</title>
        <authorList>
            <person name="Selvaraj P."/>
            <person name="Muralishankar V."/>
            <person name="Muruganantham S."/>
            <person name="Sp S."/>
            <person name="Haryani S."/>
            <person name="Lau K.J.X."/>
            <person name="Naqvi N.I."/>
        </authorList>
    </citation>
    <scope>NUCLEOTIDE SEQUENCE [LARGE SCALE GENOMIC DNA]</scope>
    <source>
        <strain evidence="2">GMP-LS</strain>
    </source>
</reference>
<dbReference type="AlphaFoldDB" id="A0AAN7UNW6"/>
<keyword evidence="3" id="KW-1185">Reference proteome</keyword>
<evidence type="ECO:0000313" key="2">
    <source>
        <dbReference type="EMBL" id="KAK5624874.1"/>
    </source>
</evidence>
<sequence>MPSFSYGNDGARTIVGLATGVAQANFAVTSNSVDQRADAGIVIRGASRVLSNRLVDTRWPTCRDKLADAEGGGHGGEGRECKDSDRCHLDSMKKRSSIQDGEWLGREYERECGFLTCKIANRTQPVGGFIKYHKFATMRGGPFIGLMKGDGIGRATNERGVDQNIVWGQGTLFEQVMGMMLRILYFPGQPACKDGSSGDRQQAYDDQDPVPADASSPTMGAAKGESVYSVH</sequence>
<name>A0AAN7UNW6_9PEZI</name>
<protein>
    <submittedName>
        <fullName evidence="2">Uncharacterized protein</fullName>
    </submittedName>
</protein>
<evidence type="ECO:0000313" key="3">
    <source>
        <dbReference type="Proteomes" id="UP001305414"/>
    </source>
</evidence>
<organism evidence="2 3">
    <name type="scientific">Xylaria bambusicola</name>
    <dbReference type="NCBI Taxonomy" id="326684"/>
    <lineage>
        <taxon>Eukaryota</taxon>
        <taxon>Fungi</taxon>
        <taxon>Dikarya</taxon>
        <taxon>Ascomycota</taxon>
        <taxon>Pezizomycotina</taxon>
        <taxon>Sordariomycetes</taxon>
        <taxon>Xylariomycetidae</taxon>
        <taxon>Xylariales</taxon>
        <taxon>Xylariaceae</taxon>
        <taxon>Xylaria</taxon>
    </lineage>
</organism>
<gene>
    <name evidence="2" type="ORF">RRF57_000590</name>
</gene>
<evidence type="ECO:0000256" key="1">
    <source>
        <dbReference type="SAM" id="MobiDB-lite"/>
    </source>
</evidence>
<accession>A0AAN7UNW6</accession>
<comment type="caution">
    <text evidence="2">The sequence shown here is derived from an EMBL/GenBank/DDBJ whole genome shotgun (WGS) entry which is preliminary data.</text>
</comment>
<dbReference type="Proteomes" id="UP001305414">
    <property type="component" value="Unassembled WGS sequence"/>
</dbReference>
<proteinExistence type="predicted"/>